<feature type="non-terminal residue" evidence="1">
    <location>
        <position position="124"/>
    </location>
</feature>
<comment type="caution">
    <text evidence="1">The sequence shown here is derived from an EMBL/GenBank/DDBJ whole genome shotgun (WGS) entry which is preliminary data.</text>
</comment>
<dbReference type="Proteomes" id="UP000789366">
    <property type="component" value="Unassembled WGS sequence"/>
</dbReference>
<accession>A0ACA9RLE3</accession>
<evidence type="ECO:0000313" key="2">
    <source>
        <dbReference type="Proteomes" id="UP000789366"/>
    </source>
</evidence>
<evidence type="ECO:0000313" key="1">
    <source>
        <dbReference type="EMBL" id="CAG8799650.1"/>
    </source>
</evidence>
<gene>
    <name evidence="1" type="ORF">SPELUC_LOCUS17949</name>
</gene>
<feature type="non-terminal residue" evidence="1">
    <location>
        <position position="1"/>
    </location>
</feature>
<protein>
    <submittedName>
        <fullName evidence="1">8870_t:CDS:1</fullName>
    </submittedName>
</protein>
<sequence>DYLDKHIGIKEHQKAMEKYTRCQSAQLNIMSSFIVQTEVNKLDIIAKMRCLVYNKPPITVAPPIFGPKKASLDTMSEFNQLSNYATYDNSKAGADFLHAIVTVIEENILAEVQRSSSWSILIDE</sequence>
<reference evidence="1" key="1">
    <citation type="submission" date="2021-06" db="EMBL/GenBank/DDBJ databases">
        <authorList>
            <person name="Kallberg Y."/>
            <person name="Tangrot J."/>
            <person name="Rosling A."/>
        </authorList>
    </citation>
    <scope>NUCLEOTIDE SEQUENCE</scope>
    <source>
        <strain evidence="1">28 12/20/2015</strain>
    </source>
</reference>
<dbReference type="EMBL" id="CAJVPW010078451">
    <property type="protein sequence ID" value="CAG8799650.1"/>
    <property type="molecule type" value="Genomic_DNA"/>
</dbReference>
<proteinExistence type="predicted"/>
<organism evidence="1 2">
    <name type="scientific">Cetraspora pellucida</name>
    <dbReference type="NCBI Taxonomy" id="1433469"/>
    <lineage>
        <taxon>Eukaryota</taxon>
        <taxon>Fungi</taxon>
        <taxon>Fungi incertae sedis</taxon>
        <taxon>Mucoromycota</taxon>
        <taxon>Glomeromycotina</taxon>
        <taxon>Glomeromycetes</taxon>
        <taxon>Diversisporales</taxon>
        <taxon>Gigasporaceae</taxon>
        <taxon>Cetraspora</taxon>
    </lineage>
</organism>
<keyword evidence="2" id="KW-1185">Reference proteome</keyword>
<name>A0ACA9RLE3_9GLOM</name>